<dbReference type="InterPro" id="IPR026960">
    <property type="entry name" value="RVT-Znf"/>
</dbReference>
<dbReference type="Pfam" id="PF13456">
    <property type="entry name" value="RVT_3"/>
    <property type="match status" value="1"/>
</dbReference>
<evidence type="ECO:0000313" key="3">
    <source>
        <dbReference type="EMBL" id="MBA0730286.1"/>
    </source>
</evidence>
<dbReference type="SUPFAM" id="SSF53098">
    <property type="entry name" value="Ribonuclease H-like"/>
    <property type="match status" value="1"/>
</dbReference>
<organism evidence="3 4">
    <name type="scientific">Gossypium laxum</name>
    <dbReference type="NCBI Taxonomy" id="34288"/>
    <lineage>
        <taxon>Eukaryota</taxon>
        <taxon>Viridiplantae</taxon>
        <taxon>Streptophyta</taxon>
        <taxon>Embryophyta</taxon>
        <taxon>Tracheophyta</taxon>
        <taxon>Spermatophyta</taxon>
        <taxon>Magnoliopsida</taxon>
        <taxon>eudicotyledons</taxon>
        <taxon>Gunneridae</taxon>
        <taxon>Pentapetalae</taxon>
        <taxon>rosids</taxon>
        <taxon>malvids</taxon>
        <taxon>Malvales</taxon>
        <taxon>Malvaceae</taxon>
        <taxon>Malvoideae</taxon>
        <taxon>Gossypium</taxon>
    </lineage>
</organism>
<dbReference type="InterPro" id="IPR012337">
    <property type="entry name" value="RNaseH-like_sf"/>
</dbReference>
<dbReference type="InterPro" id="IPR052929">
    <property type="entry name" value="RNase_H-like_EbsB-rel"/>
</dbReference>
<dbReference type="EMBL" id="JABEZV010443919">
    <property type="protein sequence ID" value="MBA0730286.1"/>
    <property type="molecule type" value="Genomic_DNA"/>
</dbReference>
<sequence length="274" mass="30991">LPKIKVFAWRVGHEILPTNVKIASIRNDFNESCPRCGANSETLLHALRHCTTSREVLAMGGWDFNRNENGNKFIFKGQIDKAQSIWEKASNLSSEFRIYNPVNPPILAQIEEIKKWERPANGTIKINFDATVNDNRMGYGVIIRDEDGFVLGVGGGFYEGKFSILEAECIALERSIEVTDKLNVWGKVTFETDNAELANKWNIGDEDITIIGSRVKNCKEASSLFNSANLVWSHRSCNRVADLICTKMCREAKRWSFDMDYPKDVHNAVISDII</sequence>
<name>A0A7J9B1T2_9ROSI</name>
<evidence type="ECO:0000259" key="1">
    <source>
        <dbReference type="Pfam" id="PF13456"/>
    </source>
</evidence>
<protein>
    <recommendedName>
        <fullName evidence="5">RNase H type-1 domain-containing protein</fullName>
    </recommendedName>
</protein>
<feature type="domain" description="Reverse transcriptase zinc-binding" evidence="2">
    <location>
        <begin position="2"/>
        <end position="56"/>
    </location>
</feature>
<evidence type="ECO:0000259" key="2">
    <source>
        <dbReference type="Pfam" id="PF13966"/>
    </source>
</evidence>
<dbReference type="InterPro" id="IPR044730">
    <property type="entry name" value="RNase_H-like_dom_plant"/>
</dbReference>
<dbReference type="Pfam" id="PF13966">
    <property type="entry name" value="zf-RVT"/>
    <property type="match status" value="1"/>
</dbReference>
<dbReference type="PANTHER" id="PTHR47074">
    <property type="entry name" value="BNAC02G40300D PROTEIN"/>
    <property type="match status" value="1"/>
</dbReference>
<accession>A0A7J9B1T2</accession>
<dbReference type="Proteomes" id="UP000593574">
    <property type="component" value="Unassembled WGS sequence"/>
</dbReference>
<dbReference type="GO" id="GO:0004523">
    <property type="term" value="F:RNA-DNA hybrid ribonuclease activity"/>
    <property type="evidence" value="ECO:0007669"/>
    <property type="project" value="InterPro"/>
</dbReference>
<gene>
    <name evidence="3" type="ORF">Golax_023274</name>
</gene>
<evidence type="ECO:0008006" key="5">
    <source>
        <dbReference type="Google" id="ProtNLM"/>
    </source>
</evidence>
<dbReference type="AlphaFoldDB" id="A0A7J9B1T2"/>
<reference evidence="3 4" key="1">
    <citation type="journal article" date="2019" name="Genome Biol. Evol.">
        <title>Insights into the evolution of the New World diploid cottons (Gossypium, subgenus Houzingenia) based on genome sequencing.</title>
        <authorList>
            <person name="Grover C.E."/>
            <person name="Arick M.A. 2nd"/>
            <person name="Thrash A."/>
            <person name="Conover J.L."/>
            <person name="Sanders W.S."/>
            <person name="Peterson D.G."/>
            <person name="Frelichowski J.E."/>
            <person name="Scheffler J.A."/>
            <person name="Scheffler B.E."/>
            <person name="Wendel J.F."/>
        </authorList>
    </citation>
    <scope>NUCLEOTIDE SEQUENCE [LARGE SCALE GENOMIC DNA]</scope>
    <source>
        <strain evidence="3">4</strain>
        <tissue evidence="3">Leaf</tissue>
    </source>
</reference>
<dbReference type="Gene3D" id="3.30.420.10">
    <property type="entry name" value="Ribonuclease H-like superfamily/Ribonuclease H"/>
    <property type="match status" value="1"/>
</dbReference>
<dbReference type="PANTHER" id="PTHR47074:SF48">
    <property type="entry name" value="POLYNUCLEOTIDYL TRANSFERASE, RIBONUCLEASE H-LIKE SUPERFAMILY PROTEIN"/>
    <property type="match status" value="1"/>
</dbReference>
<keyword evidence="4" id="KW-1185">Reference proteome</keyword>
<dbReference type="InterPro" id="IPR002156">
    <property type="entry name" value="RNaseH_domain"/>
</dbReference>
<evidence type="ECO:0000313" key="4">
    <source>
        <dbReference type="Proteomes" id="UP000593574"/>
    </source>
</evidence>
<dbReference type="CDD" id="cd06222">
    <property type="entry name" value="RNase_H_like"/>
    <property type="match status" value="1"/>
</dbReference>
<feature type="domain" description="RNase H type-1" evidence="1">
    <location>
        <begin position="127"/>
        <end position="246"/>
    </location>
</feature>
<comment type="caution">
    <text evidence="3">The sequence shown here is derived from an EMBL/GenBank/DDBJ whole genome shotgun (WGS) entry which is preliminary data.</text>
</comment>
<dbReference type="GO" id="GO:0003676">
    <property type="term" value="F:nucleic acid binding"/>
    <property type="evidence" value="ECO:0007669"/>
    <property type="project" value="InterPro"/>
</dbReference>
<feature type="non-terminal residue" evidence="3">
    <location>
        <position position="274"/>
    </location>
</feature>
<proteinExistence type="predicted"/>
<dbReference type="InterPro" id="IPR036397">
    <property type="entry name" value="RNaseH_sf"/>
</dbReference>